<sequence>MVFGRNQAAPAVQNDPAAPRSSFFSRREKPSISSAGTANNTGVSPASPYAFVNRRPTFGGWVRTIWVDILTMAAMGAVGLGVYMAPPAPTRSFPVYFSNGEIVYPQFAYPLRKNIIPIWLAAVLASLIPIVFIVLFQVRIKSFWDANNAILGLLYSLINAAVFQVFLKWLIGGLRPHFLAVCNPDVTLPPAAGANNDQVNFDKNSASGFGFLMFTRTVCRGNKDDINDSLESFPSGHSTAAFAGFVFLFLYFNAKLKLWSNYHPAMWKMTLAYAPLLGAVLIAGSLTIDEFHHWYDVLAGATIGTICAFGAFRMVYAAIWDWRYNHIPLPRGVDGINFSKGMGYGGFENAVLTRKAGWGTFVEGNYYNNGHRHHGHHGRRSVSRNRDMGNGAGYSNGAGYPTAMGPDRV</sequence>
<dbReference type="CDD" id="cd03390">
    <property type="entry name" value="PAP2_containing_1_like"/>
    <property type="match status" value="1"/>
</dbReference>
<evidence type="ECO:0000256" key="7">
    <source>
        <dbReference type="SAM" id="Phobius"/>
    </source>
</evidence>
<dbReference type="InterPro" id="IPR043216">
    <property type="entry name" value="PAP-like"/>
</dbReference>
<dbReference type="Pfam" id="PF01569">
    <property type="entry name" value="PAP2"/>
    <property type="match status" value="1"/>
</dbReference>
<feature type="transmembrane region" description="Helical" evidence="7">
    <location>
        <begin position="236"/>
        <end position="254"/>
    </location>
</feature>
<evidence type="ECO:0000256" key="4">
    <source>
        <dbReference type="ARBA" id="ARBA00022989"/>
    </source>
</evidence>
<dbReference type="Proteomes" id="UP001365542">
    <property type="component" value="Unassembled WGS sequence"/>
</dbReference>
<feature type="compositionally biased region" description="Basic residues" evidence="6">
    <location>
        <begin position="372"/>
        <end position="383"/>
    </location>
</feature>
<keyword evidence="3 7" id="KW-0812">Transmembrane</keyword>
<feature type="region of interest" description="Disordered" evidence="6">
    <location>
        <begin position="372"/>
        <end position="409"/>
    </location>
</feature>
<evidence type="ECO:0000313" key="10">
    <source>
        <dbReference type="Proteomes" id="UP001365542"/>
    </source>
</evidence>
<evidence type="ECO:0000256" key="6">
    <source>
        <dbReference type="SAM" id="MobiDB-lite"/>
    </source>
</evidence>
<comment type="similarity">
    <text evidence="2">Belongs to the PA-phosphatase related phosphoesterase family.</text>
</comment>
<keyword evidence="4 7" id="KW-1133">Transmembrane helix</keyword>
<feature type="transmembrane region" description="Helical" evidence="7">
    <location>
        <begin position="150"/>
        <end position="171"/>
    </location>
</feature>
<dbReference type="EMBL" id="JAVHJO010000005">
    <property type="protein sequence ID" value="KAK6540166.1"/>
    <property type="molecule type" value="Genomic_DNA"/>
</dbReference>
<dbReference type="SMART" id="SM00014">
    <property type="entry name" value="acidPPc"/>
    <property type="match status" value="1"/>
</dbReference>
<keyword evidence="10" id="KW-1185">Reference proteome</keyword>
<gene>
    <name evidence="9" type="ORF">TWF694_008987</name>
</gene>
<evidence type="ECO:0000256" key="2">
    <source>
        <dbReference type="ARBA" id="ARBA00008816"/>
    </source>
</evidence>
<organism evidence="9 10">
    <name type="scientific">Orbilia ellipsospora</name>
    <dbReference type="NCBI Taxonomy" id="2528407"/>
    <lineage>
        <taxon>Eukaryota</taxon>
        <taxon>Fungi</taxon>
        <taxon>Dikarya</taxon>
        <taxon>Ascomycota</taxon>
        <taxon>Pezizomycotina</taxon>
        <taxon>Orbiliomycetes</taxon>
        <taxon>Orbiliales</taxon>
        <taxon>Orbiliaceae</taxon>
        <taxon>Orbilia</taxon>
    </lineage>
</organism>
<dbReference type="InterPro" id="IPR036938">
    <property type="entry name" value="PAP2/HPO_sf"/>
</dbReference>
<dbReference type="GO" id="GO:0008195">
    <property type="term" value="F:phosphatidate phosphatase activity"/>
    <property type="evidence" value="ECO:0007669"/>
    <property type="project" value="TreeGrafter"/>
</dbReference>
<dbReference type="AlphaFoldDB" id="A0AAV9XDY1"/>
<accession>A0AAV9XDY1</accession>
<comment type="subcellular location">
    <subcellularLocation>
        <location evidence="1">Membrane</location>
        <topology evidence="1">Multi-pass membrane protein</topology>
    </subcellularLocation>
</comment>
<dbReference type="GO" id="GO:0006644">
    <property type="term" value="P:phospholipid metabolic process"/>
    <property type="evidence" value="ECO:0007669"/>
    <property type="project" value="InterPro"/>
</dbReference>
<comment type="caution">
    <text evidence="9">The sequence shown here is derived from an EMBL/GenBank/DDBJ whole genome shotgun (WGS) entry which is preliminary data.</text>
</comment>
<feature type="transmembrane region" description="Helical" evidence="7">
    <location>
        <begin position="294"/>
        <end position="316"/>
    </location>
</feature>
<evidence type="ECO:0000259" key="8">
    <source>
        <dbReference type="SMART" id="SM00014"/>
    </source>
</evidence>
<proteinExistence type="inferred from homology"/>
<evidence type="ECO:0000313" key="9">
    <source>
        <dbReference type="EMBL" id="KAK6540166.1"/>
    </source>
</evidence>
<evidence type="ECO:0000256" key="5">
    <source>
        <dbReference type="ARBA" id="ARBA00023136"/>
    </source>
</evidence>
<dbReference type="InterPro" id="IPR000326">
    <property type="entry name" value="PAP2/HPO"/>
</dbReference>
<evidence type="ECO:0000256" key="3">
    <source>
        <dbReference type="ARBA" id="ARBA00022692"/>
    </source>
</evidence>
<evidence type="ECO:0000256" key="1">
    <source>
        <dbReference type="ARBA" id="ARBA00004141"/>
    </source>
</evidence>
<dbReference type="Gene3D" id="1.20.144.10">
    <property type="entry name" value="Phosphatidic acid phosphatase type 2/haloperoxidase"/>
    <property type="match status" value="1"/>
</dbReference>
<feature type="region of interest" description="Disordered" evidence="6">
    <location>
        <begin position="1"/>
        <end position="39"/>
    </location>
</feature>
<dbReference type="PANTHER" id="PTHR10165">
    <property type="entry name" value="LIPID PHOSPHATE PHOSPHATASE"/>
    <property type="match status" value="1"/>
</dbReference>
<dbReference type="GO" id="GO:0046839">
    <property type="term" value="P:phospholipid dephosphorylation"/>
    <property type="evidence" value="ECO:0007669"/>
    <property type="project" value="TreeGrafter"/>
</dbReference>
<dbReference type="GO" id="GO:0016020">
    <property type="term" value="C:membrane"/>
    <property type="evidence" value="ECO:0007669"/>
    <property type="project" value="UniProtKB-SubCell"/>
</dbReference>
<feature type="transmembrane region" description="Helical" evidence="7">
    <location>
        <begin position="116"/>
        <end position="138"/>
    </location>
</feature>
<dbReference type="PANTHER" id="PTHR10165:SF84">
    <property type="entry name" value="PHOSPHATIDIC ACID PHOSPHATASE BETA"/>
    <property type="match status" value="1"/>
</dbReference>
<feature type="transmembrane region" description="Helical" evidence="7">
    <location>
        <begin position="266"/>
        <end position="288"/>
    </location>
</feature>
<protein>
    <recommendedName>
        <fullName evidence="8">Phosphatidic acid phosphatase type 2/haloperoxidase domain-containing protein</fullName>
    </recommendedName>
</protein>
<keyword evidence="5 7" id="KW-0472">Membrane</keyword>
<dbReference type="SUPFAM" id="SSF48317">
    <property type="entry name" value="Acid phosphatase/Vanadium-dependent haloperoxidase"/>
    <property type="match status" value="1"/>
</dbReference>
<name>A0AAV9XDY1_9PEZI</name>
<reference evidence="9 10" key="1">
    <citation type="submission" date="2019-10" db="EMBL/GenBank/DDBJ databases">
        <authorList>
            <person name="Palmer J.M."/>
        </authorList>
    </citation>
    <scope>NUCLEOTIDE SEQUENCE [LARGE SCALE GENOMIC DNA]</scope>
    <source>
        <strain evidence="9 10">TWF694</strain>
    </source>
</reference>
<feature type="transmembrane region" description="Helical" evidence="7">
    <location>
        <begin position="65"/>
        <end position="85"/>
    </location>
</feature>
<feature type="domain" description="Phosphatidic acid phosphatase type 2/haloperoxidase" evidence="8">
    <location>
        <begin position="153"/>
        <end position="312"/>
    </location>
</feature>